<keyword evidence="3" id="KW-0808">Transferase</keyword>
<keyword evidence="1" id="KW-0812">Transmembrane</keyword>
<protein>
    <submittedName>
        <fullName evidence="3">Sensor histidine kinase</fullName>
    </submittedName>
</protein>
<dbReference type="GO" id="GO:0000155">
    <property type="term" value="F:phosphorelay sensor kinase activity"/>
    <property type="evidence" value="ECO:0007669"/>
    <property type="project" value="InterPro"/>
</dbReference>
<feature type="domain" description="Signal transduction histidine kinase internal region" evidence="2">
    <location>
        <begin position="167"/>
        <end position="245"/>
    </location>
</feature>
<dbReference type="OrthoDB" id="9809908at2"/>
<organism evidence="3 4">
    <name type="scientific">Flavobacterium supellecticarium</name>
    <dbReference type="NCBI Taxonomy" id="2565924"/>
    <lineage>
        <taxon>Bacteria</taxon>
        <taxon>Pseudomonadati</taxon>
        <taxon>Bacteroidota</taxon>
        <taxon>Flavobacteriia</taxon>
        <taxon>Flavobacteriales</taxon>
        <taxon>Flavobacteriaceae</taxon>
        <taxon>Flavobacterium</taxon>
    </lineage>
</organism>
<keyword evidence="3" id="KW-0418">Kinase</keyword>
<dbReference type="InterPro" id="IPR050640">
    <property type="entry name" value="Bact_2-comp_sensor_kinase"/>
</dbReference>
<keyword evidence="1" id="KW-0472">Membrane</keyword>
<dbReference type="RefSeq" id="WP_136404357.1">
    <property type="nucleotide sequence ID" value="NZ_SSNZ01000011.1"/>
</dbReference>
<evidence type="ECO:0000256" key="1">
    <source>
        <dbReference type="SAM" id="Phobius"/>
    </source>
</evidence>
<dbReference type="SUPFAM" id="SSF55874">
    <property type="entry name" value="ATPase domain of HSP90 chaperone/DNA topoisomerase II/histidine kinase"/>
    <property type="match status" value="1"/>
</dbReference>
<dbReference type="AlphaFoldDB" id="A0A4S3ZQ68"/>
<evidence type="ECO:0000313" key="4">
    <source>
        <dbReference type="Proteomes" id="UP000307507"/>
    </source>
</evidence>
<evidence type="ECO:0000259" key="2">
    <source>
        <dbReference type="Pfam" id="PF06580"/>
    </source>
</evidence>
<accession>A0A4S3ZQ68</accession>
<dbReference type="GO" id="GO:0016020">
    <property type="term" value="C:membrane"/>
    <property type="evidence" value="ECO:0007669"/>
    <property type="project" value="InterPro"/>
</dbReference>
<dbReference type="InterPro" id="IPR036890">
    <property type="entry name" value="HATPase_C_sf"/>
</dbReference>
<name>A0A4S3ZQ68_9FLAO</name>
<dbReference type="Pfam" id="PF06580">
    <property type="entry name" value="His_kinase"/>
    <property type="match status" value="1"/>
</dbReference>
<feature type="transmembrane region" description="Helical" evidence="1">
    <location>
        <begin position="7"/>
        <end position="25"/>
    </location>
</feature>
<feature type="transmembrane region" description="Helical" evidence="1">
    <location>
        <begin position="45"/>
        <end position="64"/>
    </location>
</feature>
<dbReference type="InterPro" id="IPR010559">
    <property type="entry name" value="Sig_transdc_His_kin_internal"/>
</dbReference>
<feature type="transmembrane region" description="Helical" evidence="1">
    <location>
        <begin position="76"/>
        <end position="95"/>
    </location>
</feature>
<sequence length="351" mass="40984">MKKKISFYAYHFCLCLSFLVLPYLLSSQSSIIRIPDILHNGHDRTYFSVYVGLLVFFYVNYYYFIPKLYFSNKKTLYFSLLFVFLIVLLLTSHFFDKPDIDLFNIEKMARPKPMHPPGSKPDFGPGPMNKPNEHFNTILVYLTGTLTSLFLAINRRLQHVERDKMQAEISLLKAQINPHFLFNTLNSIYALAIRKDNRTADAIVQLSELMRYIIRDAHDDTIALDKELNYIHNYIELQRSRLGNTVVIEYEVTEGHFEKKITPLILISFIENAFKHGVNPNENSEIRIQILINDTALQLLVFNKKVSSVQTEKGMGLQNTMERLERLYPDKYNLEITETKESYTTVLTLEL</sequence>
<dbReference type="PANTHER" id="PTHR34220:SF7">
    <property type="entry name" value="SENSOR HISTIDINE KINASE YPDA"/>
    <property type="match status" value="1"/>
</dbReference>
<reference evidence="3 4" key="1">
    <citation type="submission" date="2019-04" db="EMBL/GenBank/DDBJ databases">
        <title>Flavobacterium sp. nov. isolated from construction timber.</title>
        <authorList>
            <person name="Lin S.-Y."/>
            <person name="Chang C.-T."/>
            <person name="Young C.-C."/>
        </authorList>
    </citation>
    <scope>NUCLEOTIDE SEQUENCE [LARGE SCALE GENOMIC DNA]</scope>
    <source>
        <strain evidence="3 4">CC-CTC003</strain>
    </source>
</reference>
<gene>
    <name evidence="3" type="ORF">E6C50_16540</name>
</gene>
<keyword evidence="1" id="KW-1133">Transmembrane helix</keyword>
<proteinExistence type="predicted"/>
<evidence type="ECO:0000313" key="3">
    <source>
        <dbReference type="EMBL" id="THF47683.1"/>
    </source>
</evidence>
<feature type="transmembrane region" description="Helical" evidence="1">
    <location>
        <begin position="135"/>
        <end position="154"/>
    </location>
</feature>
<dbReference type="Gene3D" id="3.30.565.10">
    <property type="entry name" value="Histidine kinase-like ATPase, C-terminal domain"/>
    <property type="match status" value="1"/>
</dbReference>
<comment type="caution">
    <text evidence="3">The sequence shown here is derived from an EMBL/GenBank/DDBJ whole genome shotgun (WGS) entry which is preliminary data.</text>
</comment>
<dbReference type="Proteomes" id="UP000307507">
    <property type="component" value="Unassembled WGS sequence"/>
</dbReference>
<dbReference type="PANTHER" id="PTHR34220">
    <property type="entry name" value="SENSOR HISTIDINE KINASE YPDA"/>
    <property type="match status" value="1"/>
</dbReference>
<dbReference type="EMBL" id="SSNZ01000011">
    <property type="protein sequence ID" value="THF47683.1"/>
    <property type="molecule type" value="Genomic_DNA"/>
</dbReference>
<keyword evidence="4" id="KW-1185">Reference proteome</keyword>